<organism evidence="1 2">
    <name type="scientific">Ascidiaceihabitans donghaensis</name>
    <dbReference type="NCBI Taxonomy" id="1510460"/>
    <lineage>
        <taxon>Bacteria</taxon>
        <taxon>Pseudomonadati</taxon>
        <taxon>Pseudomonadota</taxon>
        <taxon>Alphaproteobacteria</taxon>
        <taxon>Rhodobacterales</taxon>
        <taxon>Paracoccaceae</taxon>
        <taxon>Ascidiaceihabitans</taxon>
    </lineage>
</organism>
<protein>
    <submittedName>
        <fullName evidence="1">Uncharacterized protein</fullName>
    </submittedName>
</protein>
<keyword evidence="2" id="KW-1185">Reference proteome</keyword>
<evidence type="ECO:0000313" key="2">
    <source>
        <dbReference type="Proteomes" id="UP000244880"/>
    </source>
</evidence>
<dbReference type="OrthoDB" id="8265479at2"/>
<dbReference type="Proteomes" id="UP000244880">
    <property type="component" value="Unassembled WGS sequence"/>
</dbReference>
<dbReference type="AlphaFoldDB" id="A0A2R8BD25"/>
<dbReference type="RefSeq" id="WP_108828117.1">
    <property type="nucleotide sequence ID" value="NZ_OMOR01000001.1"/>
</dbReference>
<sequence length="219" mass="23596">MPEVTPASLADFLQALPISAIEFHLPEVVEIAETAGGEVLPSNIGTRLWNGRVTLGRLTRSETLSAQVLIDDMRGAGKFFMASHITHPFPRSDPQGVDIQTANVLLASLPNDANTIALAGLRPNYVLTRGDYLSFTYRSNPTRYALHRVVTSSVQADNDGLSPVFKVQPPVRPGAQIGTPVTLANAACKALIRPGSVEAGRTSRFTTEGIAFDFQQTLR</sequence>
<proteinExistence type="predicted"/>
<name>A0A2R8BD25_9RHOB</name>
<reference evidence="1 2" key="1">
    <citation type="submission" date="2018-03" db="EMBL/GenBank/DDBJ databases">
        <authorList>
            <person name="Keele B.F."/>
        </authorList>
    </citation>
    <scope>NUCLEOTIDE SEQUENCE [LARGE SCALE GENOMIC DNA]</scope>
    <source>
        <strain evidence="1 2">CECT 8599</strain>
    </source>
</reference>
<gene>
    <name evidence="1" type="ORF">ASD8599_01724</name>
</gene>
<accession>A0A2R8BD25</accession>
<dbReference type="EMBL" id="OMOR01000001">
    <property type="protein sequence ID" value="SPH20983.1"/>
    <property type="molecule type" value="Genomic_DNA"/>
</dbReference>
<evidence type="ECO:0000313" key="1">
    <source>
        <dbReference type="EMBL" id="SPH20983.1"/>
    </source>
</evidence>